<keyword evidence="2" id="KW-1185">Reference proteome</keyword>
<sequence length="156" mass="17610">MNQDIAGISSNLDKTVKAQQFDKVVEAILAGKYSWACVLMLRFAGYNPLHYIPYRTYNRLLKENSKASRSNHQQSENIKMLKHGNDSISDSNVSSSCLSKIKDLAYLEVVGKQKSEIRGGSLDQRLVQQINDHQSMKSQIKPESTQDISLKRCGFN</sequence>
<evidence type="ECO:0000313" key="1">
    <source>
        <dbReference type="EMBL" id="MBD2561288.1"/>
    </source>
</evidence>
<comment type="caution">
    <text evidence="1">The sequence shown here is derived from an EMBL/GenBank/DDBJ whole genome shotgun (WGS) entry which is preliminary data.</text>
</comment>
<organism evidence="1 2">
    <name type="scientific">Nostoc linckia FACHB-391</name>
    <dbReference type="NCBI Taxonomy" id="2692906"/>
    <lineage>
        <taxon>Bacteria</taxon>
        <taxon>Bacillati</taxon>
        <taxon>Cyanobacteriota</taxon>
        <taxon>Cyanophyceae</taxon>
        <taxon>Nostocales</taxon>
        <taxon>Nostocaceae</taxon>
        <taxon>Nostoc</taxon>
    </lineage>
</organism>
<dbReference type="InterPro" id="IPR049598">
    <property type="entry name" value="HetP-like"/>
</dbReference>
<dbReference type="Proteomes" id="UP000604661">
    <property type="component" value="Unassembled WGS sequence"/>
</dbReference>
<dbReference type="EMBL" id="JACJTE010000010">
    <property type="protein sequence ID" value="MBD2561288.1"/>
    <property type="molecule type" value="Genomic_DNA"/>
</dbReference>
<accession>A0ABR8ETL8</accession>
<evidence type="ECO:0000313" key="2">
    <source>
        <dbReference type="Proteomes" id="UP000604661"/>
    </source>
</evidence>
<dbReference type="NCBIfam" id="NF037966">
    <property type="entry name" value="HetP_family"/>
    <property type="match status" value="1"/>
</dbReference>
<dbReference type="RefSeq" id="WP_190893291.1">
    <property type="nucleotide sequence ID" value="NZ_JACJTE010000010.1"/>
</dbReference>
<proteinExistence type="predicted"/>
<reference evidence="1 2" key="1">
    <citation type="journal article" date="2020" name="ISME J.">
        <title>Comparative genomics reveals insights into cyanobacterial evolution and habitat adaptation.</title>
        <authorList>
            <person name="Chen M.Y."/>
            <person name="Teng W.K."/>
            <person name="Zhao L."/>
            <person name="Hu C.X."/>
            <person name="Zhou Y.K."/>
            <person name="Han B.P."/>
            <person name="Song L.R."/>
            <person name="Shu W.S."/>
        </authorList>
    </citation>
    <scope>NUCLEOTIDE SEQUENCE [LARGE SCALE GENOMIC DNA]</scope>
    <source>
        <strain evidence="1 2">FACHB-391</strain>
    </source>
</reference>
<name>A0ABR8ETL8_NOSLI</name>
<gene>
    <name evidence="1" type="ORF">H6G95_11790</name>
</gene>
<protein>
    <submittedName>
        <fullName evidence="1">HetP family heterocyst commitment protein</fullName>
    </submittedName>
</protein>